<dbReference type="PROSITE" id="PS00108">
    <property type="entry name" value="PROTEIN_KINASE_ST"/>
    <property type="match status" value="1"/>
</dbReference>
<evidence type="ECO:0000256" key="5">
    <source>
        <dbReference type="PROSITE-ProRule" id="PRU10141"/>
    </source>
</evidence>
<dbReference type="InterPro" id="IPR017441">
    <property type="entry name" value="Protein_kinase_ATP_BS"/>
</dbReference>
<dbReference type="SMART" id="SM00220">
    <property type="entry name" value="S_TKc"/>
    <property type="match status" value="1"/>
</dbReference>
<dbReference type="PROSITE" id="PS00107">
    <property type="entry name" value="PROTEIN_KINASE_ATP"/>
    <property type="match status" value="1"/>
</dbReference>
<evidence type="ECO:0000313" key="9">
    <source>
        <dbReference type="Proteomes" id="UP001165384"/>
    </source>
</evidence>
<dbReference type="PANTHER" id="PTHR43289:SF6">
    <property type="entry name" value="SERINE_THREONINE-PROTEIN KINASE NEKL-3"/>
    <property type="match status" value="1"/>
</dbReference>
<accession>A0ABS9K7L8</accession>
<evidence type="ECO:0000256" key="4">
    <source>
        <dbReference type="ARBA" id="ARBA00022840"/>
    </source>
</evidence>
<comment type="caution">
    <text evidence="8">The sequence shown here is derived from an EMBL/GenBank/DDBJ whole genome shotgun (WGS) entry which is preliminary data.</text>
</comment>
<evidence type="ECO:0000256" key="3">
    <source>
        <dbReference type="ARBA" id="ARBA00022777"/>
    </source>
</evidence>
<protein>
    <submittedName>
        <fullName evidence="8">Serine/threonine-protein kinase</fullName>
    </submittedName>
</protein>
<dbReference type="EMBL" id="JAKLTN010000009">
    <property type="protein sequence ID" value="MCG2579169.1"/>
    <property type="molecule type" value="Genomic_DNA"/>
</dbReference>
<dbReference type="Gene3D" id="3.30.200.20">
    <property type="entry name" value="Phosphorylase Kinase, domain 1"/>
    <property type="match status" value="1"/>
</dbReference>
<evidence type="ECO:0000256" key="1">
    <source>
        <dbReference type="ARBA" id="ARBA00022679"/>
    </source>
</evidence>
<dbReference type="RefSeq" id="WP_275712635.1">
    <property type="nucleotide sequence ID" value="NZ_JAKLTN010000009.1"/>
</dbReference>
<dbReference type="Gene3D" id="1.10.510.10">
    <property type="entry name" value="Transferase(Phosphotransferase) domain 1"/>
    <property type="match status" value="1"/>
</dbReference>
<reference evidence="8" key="1">
    <citation type="submission" date="2022-01" db="EMBL/GenBank/DDBJ databases">
        <authorList>
            <person name="Jo J.-H."/>
            <person name="Im W.-T."/>
        </authorList>
    </citation>
    <scope>NUCLEOTIDE SEQUENCE</scope>
    <source>
        <strain evidence="8">XY25</strain>
    </source>
</reference>
<evidence type="ECO:0000256" key="2">
    <source>
        <dbReference type="ARBA" id="ARBA00022741"/>
    </source>
</evidence>
<organism evidence="8 9">
    <name type="scientific">Dechloromonas hankyongensis</name>
    <dbReference type="NCBI Taxonomy" id="2908002"/>
    <lineage>
        <taxon>Bacteria</taxon>
        <taxon>Pseudomonadati</taxon>
        <taxon>Pseudomonadota</taxon>
        <taxon>Betaproteobacteria</taxon>
        <taxon>Rhodocyclales</taxon>
        <taxon>Azonexaceae</taxon>
        <taxon>Dechloromonas</taxon>
    </lineage>
</organism>
<dbReference type="CDD" id="cd14014">
    <property type="entry name" value="STKc_PknB_like"/>
    <property type="match status" value="1"/>
</dbReference>
<dbReference type="PANTHER" id="PTHR43289">
    <property type="entry name" value="MITOGEN-ACTIVATED PROTEIN KINASE KINASE KINASE 20-RELATED"/>
    <property type="match status" value="1"/>
</dbReference>
<keyword evidence="3 8" id="KW-0418">Kinase</keyword>
<proteinExistence type="predicted"/>
<dbReference type="SUPFAM" id="SSF56112">
    <property type="entry name" value="Protein kinase-like (PK-like)"/>
    <property type="match status" value="1"/>
</dbReference>
<name>A0ABS9K7L8_9RHOO</name>
<dbReference type="InterPro" id="IPR000719">
    <property type="entry name" value="Prot_kinase_dom"/>
</dbReference>
<feature type="region of interest" description="Disordered" evidence="6">
    <location>
        <begin position="69"/>
        <end position="101"/>
    </location>
</feature>
<evidence type="ECO:0000259" key="7">
    <source>
        <dbReference type="PROSITE" id="PS50011"/>
    </source>
</evidence>
<gene>
    <name evidence="8" type="ORF">LZ012_19435</name>
</gene>
<keyword evidence="1" id="KW-0808">Transferase</keyword>
<evidence type="ECO:0000313" key="8">
    <source>
        <dbReference type="EMBL" id="MCG2579169.1"/>
    </source>
</evidence>
<dbReference type="GO" id="GO:0016301">
    <property type="term" value="F:kinase activity"/>
    <property type="evidence" value="ECO:0007669"/>
    <property type="project" value="UniProtKB-KW"/>
</dbReference>
<evidence type="ECO:0000256" key="6">
    <source>
        <dbReference type="SAM" id="MobiDB-lite"/>
    </source>
</evidence>
<dbReference type="PROSITE" id="PS50011">
    <property type="entry name" value="PROTEIN_KINASE_DOM"/>
    <property type="match status" value="1"/>
</dbReference>
<feature type="domain" description="Protein kinase" evidence="7">
    <location>
        <begin position="121"/>
        <end position="387"/>
    </location>
</feature>
<dbReference type="Pfam" id="PF00069">
    <property type="entry name" value="Pkinase"/>
    <property type="match status" value="1"/>
</dbReference>
<keyword evidence="4 5" id="KW-0067">ATP-binding</keyword>
<keyword evidence="2 5" id="KW-0547">Nucleotide-binding</keyword>
<sequence>MATLAHAIRAFHQGSLSVGDFFAQVDQVLAVGSGDSGQLLAILDEEHTNFPLPPDVYVVVHQKIEDLEQAKGKADSDRTRVLTSLSGPPMDAPAKAGRADSTAEAELERIKGVGDILNGRFVLEECLGFGGMGMVFKALDRRKQEASDRNPYIAIKVLNVQFRGHPKSLIALQREAKKAQKLAHPNIVTIYDFDRDGPTVYLTMELLSGRPLRQILREPDFKGLPYTEALPIITGIGKALAYAHERGFVHCDLKPANVFLTDSGEVKVIDFGIARVFRKPEEDVEATIFDAGTLGGMTPTYASAEMLEHRDPDPRDDIYALGCITYEILTGSHPFGRLPATQARSAEVKLQRPKNLGLRQWLALRKALAFDRERRTPTVPQFIQGITGQSRTVKYAAMAGVSAVIVALASVTVLVNNRSPSGSDHPVANDTLRAQLPAVAPSPVSVASVLAGVPCSALAATSREGGMLVQGYLPVHFSLDRLKEMLGGAAGGSNLTFDVHQISDDDCGVIDVFAPYWRSNREAGASASIRTEASNGELREGDPLVVDITTPAYESYVNIDYYVLGGGVVHLVPSPRAKDNQAPANYSATVGSLGNWVIAKPFGNELVVLLVSPVPLFDSLREEHESRADYLQAVGEQLKRIAGKYGSDRIAADFVQVTTRPRP</sequence>
<keyword evidence="9" id="KW-1185">Reference proteome</keyword>
<dbReference type="InterPro" id="IPR011009">
    <property type="entry name" value="Kinase-like_dom_sf"/>
</dbReference>
<dbReference type="InterPro" id="IPR008271">
    <property type="entry name" value="Ser/Thr_kinase_AS"/>
</dbReference>
<feature type="compositionally biased region" description="Basic and acidic residues" evidence="6">
    <location>
        <begin position="69"/>
        <end position="80"/>
    </location>
</feature>
<dbReference type="Proteomes" id="UP001165384">
    <property type="component" value="Unassembled WGS sequence"/>
</dbReference>
<feature type="binding site" evidence="5">
    <location>
        <position position="156"/>
    </location>
    <ligand>
        <name>ATP</name>
        <dbReference type="ChEBI" id="CHEBI:30616"/>
    </ligand>
</feature>